<accession>A0A915JAV4</accession>
<sequence length="67" mass="7842">MELVNFLTILDNIDNPEGHVKGAVISVMRPIQRRNAFELHDDKQFHTRYRIQKAAARSLFRQAVFFA</sequence>
<evidence type="ECO:0000313" key="1">
    <source>
        <dbReference type="Proteomes" id="UP000887565"/>
    </source>
</evidence>
<protein>
    <submittedName>
        <fullName evidence="2">Uncharacterized protein</fullName>
    </submittedName>
</protein>
<organism evidence="1 2">
    <name type="scientific">Romanomermis culicivorax</name>
    <name type="common">Nematode worm</name>
    <dbReference type="NCBI Taxonomy" id="13658"/>
    <lineage>
        <taxon>Eukaryota</taxon>
        <taxon>Metazoa</taxon>
        <taxon>Ecdysozoa</taxon>
        <taxon>Nematoda</taxon>
        <taxon>Enoplea</taxon>
        <taxon>Dorylaimia</taxon>
        <taxon>Mermithida</taxon>
        <taxon>Mermithoidea</taxon>
        <taxon>Mermithidae</taxon>
        <taxon>Romanomermis</taxon>
    </lineage>
</organism>
<keyword evidence="1" id="KW-1185">Reference proteome</keyword>
<evidence type="ECO:0000313" key="2">
    <source>
        <dbReference type="WBParaSite" id="nRc.2.0.1.t22796-RA"/>
    </source>
</evidence>
<dbReference type="WBParaSite" id="nRc.2.0.1.t22796-RA">
    <property type="protein sequence ID" value="nRc.2.0.1.t22796-RA"/>
    <property type="gene ID" value="nRc.2.0.1.g22796"/>
</dbReference>
<dbReference type="AlphaFoldDB" id="A0A915JAV4"/>
<proteinExistence type="predicted"/>
<name>A0A915JAV4_ROMCU</name>
<reference evidence="2" key="1">
    <citation type="submission" date="2022-11" db="UniProtKB">
        <authorList>
            <consortium name="WormBaseParasite"/>
        </authorList>
    </citation>
    <scope>IDENTIFICATION</scope>
</reference>
<dbReference type="Proteomes" id="UP000887565">
    <property type="component" value="Unplaced"/>
</dbReference>